<sequence>MACGSLKNRTGLTGWTGRVLKILLILSGIVFLQGVLL</sequence>
<name>A0A1Z5HUT8_9FIRM</name>
<dbReference type="Proteomes" id="UP000197032">
    <property type="component" value="Unassembled WGS sequence"/>
</dbReference>
<dbReference type="AlphaFoldDB" id="A0A1Z5HUT8"/>
<accession>A0A1Z5HUT8</accession>
<evidence type="ECO:0000313" key="2">
    <source>
        <dbReference type="EMBL" id="GAW93095.1"/>
    </source>
</evidence>
<proteinExistence type="predicted"/>
<reference evidence="3" key="1">
    <citation type="journal article" date="2017" name="Appl. Environ. Microbiol.">
        <title>Genomic analysis of Calderihabitans maritimus KKC1, a thermophilic hydrogenogenic carboxydotrophic bacterium isolated from marine sediment.</title>
        <authorList>
            <person name="Omae K."/>
            <person name="Yoneda Y."/>
            <person name="Fukuyama Y."/>
            <person name="Yoshida T."/>
            <person name="Sako Y."/>
        </authorList>
    </citation>
    <scope>NUCLEOTIDE SEQUENCE [LARGE SCALE GENOMIC DNA]</scope>
    <source>
        <strain evidence="3">KKC1</strain>
    </source>
</reference>
<organism evidence="2 3">
    <name type="scientific">Calderihabitans maritimus</name>
    <dbReference type="NCBI Taxonomy" id="1246530"/>
    <lineage>
        <taxon>Bacteria</taxon>
        <taxon>Bacillati</taxon>
        <taxon>Bacillota</taxon>
        <taxon>Clostridia</taxon>
        <taxon>Neomoorellales</taxon>
        <taxon>Calderihabitantaceae</taxon>
        <taxon>Calderihabitans</taxon>
    </lineage>
</organism>
<protein>
    <submittedName>
        <fullName evidence="2">Uncharacterized protein</fullName>
    </submittedName>
</protein>
<keyword evidence="1" id="KW-0472">Membrane</keyword>
<gene>
    <name evidence="2" type="ORF">KKC1_22360</name>
</gene>
<keyword evidence="3" id="KW-1185">Reference proteome</keyword>
<keyword evidence="1" id="KW-1133">Transmembrane helix</keyword>
<feature type="transmembrane region" description="Helical" evidence="1">
    <location>
        <begin position="15"/>
        <end position="36"/>
    </location>
</feature>
<evidence type="ECO:0000313" key="3">
    <source>
        <dbReference type="Proteomes" id="UP000197032"/>
    </source>
</evidence>
<comment type="caution">
    <text evidence="2">The sequence shown here is derived from an EMBL/GenBank/DDBJ whole genome shotgun (WGS) entry which is preliminary data.</text>
</comment>
<dbReference type="EMBL" id="BDGJ01000116">
    <property type="protein sequence ID" value="GAW93095.1"/>
    <property type="molecule type" value="Genomic_DNA"/>
</dbReference>
<evidence type="ECO:0000256" key="1">
    <source>
        <dbReference type="SAM" id="Phobius"/>
    </source>
</evidence>
<keyword evidence="1" id="KW-0812">Transmembrane</keyword>